<sequence>MVRMAINLGHRECITDIDCERAAGCALPATARWTEGRALAGLCAASLSVGPTRALPPGGGGAAWPCTTDGGDGGFRAVEGGRGVGGWRSHGATRRRSGCLQAKNTPLGDGKGDDLLRLKNVAAAVPEEDRVDDHSDEAMRRLMFDMDPDSKDKGPMYFGDAGMYTDEVNHVKYPEEVRFPQSYLAFCVDREETEDEDKNYVTWGVRAKAHWEHVKWARIAKRTFEDDPDREAGILWNRSVLSPSKCRVIGNMFCIRSYTKEGALRLLEEDPYRKSGLFGTVSLYRYPYNMGGGFNWHLSNFPYLALCMDKKGSAKLREKNNDAHLEYYERTRRCIGEGPVLSSDLAEDSPRNKPVGSLMFFNAINDEEARETAEGDPFNQAGLYDSVFVARFNEIDLSGIGLVRANRIDPMRDMMAKEGLDRECEYPVKFGKYDLFENMKWLKTEVEKKQEQQYMEHRLKLYQQRDRRIEREEINEGALFRPGVYVYMGKRTETEWYDYWPTKAGPDADAAGEEFYTMDACYPPVDHFEDDLD</sequence>
<dbReference type="InterPro" id="IPR005545">
    <property type="entry name" value="YCII"/>
</dbReference>
<dbReference type="eggNOG" id="ENOG502SAD8">
    <property type="taxonomic scope" value="Eukaryota"/>
</dbReference>
<accession>D8LMZ2</accession>
<reference evidence="2 3" key="1">
    <citation type="journal article" date="2010" name="Nature">
        <title>The Ectocarpus genome and the independent evolution of multicellularity in brown algae.</title>
        <authorList>
            <person name="Cock J.M."/>
            <person name="Sterck L."/>
            <person name="Rouze P."/>
            <person name="Scornet D."/>
            <person name="Allen A.E."/>
            <person name="Amoutzias G."/>
            <person name="Anthouard V."/>
            <person name="Artiguenave F."/>
            <person name="Aury J.M."/>
            <person name="Badger J.H."/>
            <person name="Beszteri B."/>
            <person name="Billiau K."/>
            <person name="Bonnet E."/>
            <person name="Bothwell J.H."/>
            <person name="Bowler C."/>
            <person name="Boyen C."/>
            <person name="Brownlee C."/>
            <person name="Carrano C.J."/>
            <person name="Charrier B."/>
            <person name="Cho G.Y."/>
            <person name="Coelho S.M."/>
            <person name="Collen J."/>
            <person name="Corre E."/>
            <person name="Da Silva C."/>
            <person name="Delage L."/>
            <person name="Delaroque N."/>
            <person name="Dittami S.M."/>
            <person name="Doulbeau S."/>
            <person name="Elias M."/>
            <person name="Farnham G."/>
            <person name="Gachon C.M."/>
            <person name="Gschloessl B."/>
            <person name="Heesch S."/>
            <person name="Jabbari K."/>
            <person name="Jubin C."/>
            <person name="Kawai H."/>
            <person name="Kimura K."/>
            <person name="Kloareg B."/>
            <person name="Kupper F.C."/>
            <person name="Lang D."/>
            <person name="Le Bail A."/>
            <person name="Leblanc C."/>
            <person name="Lerouge P."/>
            <person name="Lohr M."/>
            <person name="Lopez P.J."/>
            <person name="Martens C."/>
            <person name="Maumus F."/>
            <person name="Michel G."/>
            <person name="Miranda-Saavedra D."/>
            <person name="Morales J."/>
            <person name="Moreau H."/>
            <person name="Motomura T."/>
            <person name="Nagasato C."/>
            <person name="Napoli C.A."/>
            <person name="Nelson D.R."/>
            <person name="Nyvall-Collen P."/>
            <person name="Peters A.F."/>
            <person name="Pommier C."/>
            <person name="Potin P."/>
            <person name="Poulain J."/>
            <person name="Quesneville H."/>
            <person name="Read B."/>
            <person name="Rensing S.A."/>
            <person name="Ritter A."/>
            <person name="Rousvoal S."/>
            <person name="Samanta M."/>
            <person name="Samson G."/>
            <person name="Schroeder D.C."/>
            <person name="Segurens B."/>
            <person name="Strittmatter M."/>
            <person name="Tonon T."/>
            <person name="Tregear J.W."/>
            <person name="Valentin K."/>
            <person name="von Dassow P."/>
            <person name="Yamagishi T."/>
            <person name="Van de Peer Y."/>
            <person name="Wincker P."/>
        </authorList>
    </citation>
    <scope>NUCLEOTIDE SEQUENCE [LARGE SCALE GENOMIC DNA]</scope>
    <source>
        <strain evidence="3">Ec32 / CCAP1310/4</strain>
    </source>
</reference>
<dbReference type="Proteomes" id="UP000002630">
    <property type="component" value="Linkage Group LG19"/>
</dbReference>
<keyword evidence="3" id="KW-1185">Reference proteome</keyword>
<dbReference type="InParanoid" id="D8LMZ2"/>
<dbReference type="InterPro" id="IPR051807">
    <property type="entry name" value="Sec-metab_biosynth-assoc"/>
</dbReference>
<dbReference type="InterPro" id="IPR011008">
    <property type="entry name" value="Dimeric_a/b-barrel"/>
</dbReference>
<organism evidence="2 3">
    <name type="scientific">Ectocarpus siliculosus</name>
    <name type="common">Brown alga</name>
    <name type="synonym">Conferva siliculosa</name>
    <dbReference type="NCBI Taxonomy" id="2880"/>
    <lineage>
        <taxon>Eukaryota</taxon>
        <taxon>Sar</taxon>
        <taxon>Stramenopiles</taxon>
        <taxon>Ochrophyta</taxon>
        <taxon>PX clade</taxon>
        <taxon>Phaeophyceae</taxon>
        <taxon>Ectocarpales</taxon>
        <taxon>Ectocarpaceae</taxon>
        <taxon>Ectocarpus</taxon>
    </lineage>
</organism>
<evidence type="ECO:0000313" key="3">
    <source>
        <dbReference type="Proteomes" id="UP000002630"/>
    </source>
</evidence>
<evidence type="ECO:0000313" key="2">
    <source>
        <dbReference type="EMBL" id="CBN76233.1"/>
    </source>
</evidence>
<evidence type="ECO:0000259" key="1">
    <source>
        <dbReference type="Pfam" id="PF03795"/>
    </source>
</evidence>
<proteinExistence type="predicted"/>
<gene>
    <name evidence="2" type="ORF">Esi_0412_0007</name>
</gene>
<protein>
    <submittedName>
        <fullName evidence="2">COG2350: Uncharacterized protein conserved in bacteria</fullName>
    </submittedName>
</protein>
<dbReference type="EMBL" id="FN649744">
    <property type="protein sequence ID" value="CBN76233.1"/>
    <property type="molecule type" value="Genomic_DNA"/>
</dbReference>
<name>D8LMZ2_ECTSI</name>
<dbReference type="Gene3D" id="3.30.70.1060">
    <property type="entry name" value="Dimeric alpha+beta barrel"/>
    <property type="match status" value="1"/>
</dbReference>
<dbReference type="OrthoDB" id="199376at2759"/>
<dbReference type="PANTHER" id="PTHR33606">
    <property type="entry name" value="PROTEIN YCII"/>
    <property type="match status" value="1"/>
</dbReference>
<dbReference type="Pfam" id="PF03795">
    <property type="entry name" value="YCII"/>
    <property type="match status" value="1"/>
</dbReference>
<dbReference type="SUPFAM" id="SSF54909">
    <property type="entry name" value="Dimeric alpha+beta barrel"/>
    <property type="match status" value="1"/>
</dbReference>
<dbReference type="EMBL" id="FN648611">
    <property type="protein sequence ID" value="CBN76233.1"/>
    <property type="molecule type" value="Genomic_DNA"/>
</dbReference>
<feature type="domain" description="YCII-related" evidence="1">
    <location>
        <begin position="303"/>
        <end position="393"/>
    </location>
</feature>
<dbReference type="PANTHER" id="PTHR33606:SF3">
    <property type="entry name" value="PROTEIN YCII"/>
    <property type="match status" value="1"/>
</dbReference>
<dbReference type="AlphaFoldDB" id="D8LMZ2"/>